<sequence length="122" mass="13796">MRDRLRVSSPFVMLELRVPRFPFGQLDAIARQRFVVQVENARRAAAVAAVFQFGLFGRGRTRIVGERIRGGRLGHGFSHMMSNAQYTVMDRGMQAAGRMQPCNLLIDIAAIAHIPRARFRMP</sequence>
<organism evidence="1 2">
    <name type="scientific">Burkholderia diffusa</name>
    <dbReference type="NCBI Taxonomy" id="488732"/>
    <lineage>
        <taxon>Bacteria</taxon>
        <taxon>Pseudomonadati</taxon>
        <taxon>Pseudomonadota</taxon>
        <taxon>Betaproteobacteria</taxon>
        <taxon>Burkholderiales</taxon>
        <taxon>Burkholderiaceae</taxon>
        <taxon>Burkholderia</taxon>
        <taxon>Burkholderia cepacia complex</taxon>
    </lineage>
</organism>
<dbReference type="AlphaFoldDB" id="A0A6P2HLF5"/>
<name>A0A6P2HLF5_9BURK</name>
<reference evidence="1 2" key="1">
    <citation type="submission" date="2019-09" db="EMBL/GenBank/DDBJ databases">
        <authorList>
            <person name="Depoorter E."/>
        </authorList>
    </citation>
    <scope>NUCLEOTIDE SEQUENCE [LARGE SCALE GENOMIC DNA]</scope>
    <source>
        <strain evidence="1">LMG 24065</strain>
    </source>
</reference>
<proteinExistence type="predicted"/>
<gene>
    <name evidence="1" type="ORF">BDI24065_00607</name>
</gene>
<dbReference type="Proteomes" id="UP000494125">
    <property type="component" value="Unassembled WGS sequence"/>
</dbReference>
<evidence type="ECO:0000313" key="1">
    <source>
        <dbReference type="EMBL" id="VWB16531.1"/>
    </source>
</evidence>
<dbReference type="EMBL" id="CABVPN010000002">
    <property type="protein sequence ID" value="VWB16531.1"/>
    <property type="molecule type" value="Genomic_DNA"/>
</dbReference>
<accession>A0A6P2HLF5</accession>
<keyword evidence="2" id="KW-1185">Reference proteome</keyword>
<protein>
    <submittedName>
        <fullName evidence="1">Uncharacterized protein</fullName>
    </submittedName>
</protein>
<evidence type="ECO:0000313" key="2">
    <source>
        <dbReference type="Proteomes" id="UP000494125"/>
    </source>
</evidence>